<feature type="domain" description="FAD-binding" evidence="5">
    <location>
        <begin position="289"/>
        <end position="339"/>
    </location>
</feature>
<dbReference type="PANTHER" id="PTHR46972">
    <property type="entry name" value="MONOOXYGENASE ASQM-RELATED"/>
    <property type="match status" value="1"/>
</dbReference>
<evidence type="ECO:0000259" key="5">
    <source>
        <dbReference type="Pfam" id="PF01494"/>
    </source>
</evidence>
<gene>
    <name evidence="6" type="ORF">IAP99_15985</name>
</gene>
<dbReference type="GO" id="GO:0004497">
    <property type="term" value="F:monooxygenase activity"/>
    <property type="evidence" value="ECO:0007669"/>
    <property type="project" value="UniProtKB-KW"/>
</dbReference>
<dbReference type="SUPFAM" id="SSF51905">
    <property type="entry name" value="FAD/NAD(P)-binding domain"/>
    <property type="match status" value="1"/>
</dbReference>
<evidence type="ECO:0000313" key="7">
    <source>
        <dbReference type="Proteomes" id="UP000516181"/>
    </source>
</evidence>
<name>A0A0B7GC70_KLEVA</name>
<organism evidence="6 7">
    <name type="scientific">Klebsiella variicola</name>
    <dbReference type="NCBI Taxonomy" id="244366"/>
    <lineage>
        <taxon>Bacteria</taxon>
        <taxon>Pseudomonadati</taxon>
        <taxon>Pseudomonadota</taxon>
        <taxon>Gammaproteobacteria</taxon>
        <taxon>Enterobacterales</taxon>
        <taxon>Enterobacteriaceae</taxon>
        <taxon>Klebsiella/Raoultella group</taxon>
        <taxon>Klebsiella</taxon>
        <taxon>Klebsiella pneumoniae complex</taxon>
    </lineage>
</organism>
<dbReference type="AlphaFoldDB" id="A0A0B7GC70"/>
<feature type="domain" description="FAD-binding" evidence="5">
    <location>
        <begin position="4"/>
        <end position="183"/>
    </location>
</feature>
<keyword evidence="1" id="KW-0285">Flavoprotein</keyword>
<keyword evidence="2" id="KW-0274">FAD</keyword>
<dbReference type="EMBL" id="CP060807">
    <property type="protein sequence ID" value="QNP22938.1"/>
    <property type="molecule type" value="Genomic_DNA"/>
</dbReference>
<dbReference type="PANTHER" id="PTHR46972:SF1">
    <property type="entry name" value="FAD DEPENDENT OXIDOREDUCTASE DOMAIN-CONTAINING PROTEIN"/>
    <property type="match status" value="1"/>
</dbReference>
<protein>
    <submittedName>
        <fullName evidence="6">FAD-dependent monooxygenase</fullName>
    </submittedName>
</protein>
<accession>A0A0B7GC70</accession>
<sequence>MTSSIAIVGAGLGGLMLARVLHVHGISSVVYEAEASPEARPQGGLLDIHDHNGQRALIAAGLYDAFRALILPGGQSTRVLDKAGNVLFEQFDDGLGGRPEVSRGALRTLLLESLPADTVQWGRKVADIVPHDDGTHSLYFTDGATTRVSLVVGADGAWSRVRALVTDAVPAYAGFSYVERWLSHVDTDHLACAQAVGRGSFFALSPGKGIMAHREPGGVIHVYIALCQPQAWFADVTSANAQVDVQRIVDEFDGWAHPLQTLITEGDGEPVLRPIHFLPPGLRWPRTAGVTLLGDAAHLMLPFGEGANLALEDGAELGLAIAANADNPEAALSAYEEQMFIRVESAANDAQAMAGILFGDETPGALLHFFNQYKTGS</sequence>
<reference evidence="6 7" key="1">
    <citation type="submission" date="2020-08" db="EMBL/GenBank/DDBJ databases">
        <title>Complete genome sequence of Klebsiella pneumoniae KP2757.</title>
        <authorList>
            <person name="Zhang X."/>
        </authorList>
    </citation>
    <scope>NUCLEOTIDE SEQUENCE [LARGE SCALE GENOMIC DNA]</scope>
    <source>
        <strain evidence="6 7">KP2757</strain>
    </source>
</reference>
<evidence type="ECO:0000256" key="2">
    <source>
        <dbReference type="ARBA" id="ARBA00022827"/>
    </source>
</evidence>
<dbReference type="Pfam" id="PF01494">
    <property type="entry name" value="FAD_binding_3"/>
    <property type="match status" value="2"/>
</dbReference>
<evidence type="ECO:0000256" key="1">
    <source>
        <dbReference type="ARBA" id="ARBA00022630"/>
    </source>
</evidence>
<dbReference type="Proteomes" id="UP000516181">
    <property type="component" value="Chromosome"/>
</dbReference>
<dbReference type="Gene3D" id="3.50.50.60">
    <property type="entry name" value="FAD/NAD(P)-binding domain"/>
    <property type="match status" value="1"/>
</dbReference>
<dbReference type="PRINTS" id="PR00420">
    <property type="entry name" value="RNGMNOXGNASE"/>
</dbReference>
<dbReference type="RefSeq" id="WP_042948246.1">
    <property type="nucleotide sequence ID" value="NZ_BIHE01000006.1"/>
</dbReference>
<dbReference type="InterPro" id="IPR036188">
    <property type="entry name" value="FAD/NAD-bd_sf"/>
</dbReference>
<evidence type="ECO:0000313" key="6">
    <source>
        <dbReference type="EMBL" id="QNP22938.1"/>
    </source>
</evidence>
<keyword evidence="4 6" id="KW-0503">Monooxygenase</keyword>
<dbReference type="InterPro" id="IPR002938">
    <property type="entry name" value="FAD-bd"/>
</dbReference>
<evidence type="ECO:0000256" key="4">
    <source>
        <dbReference type="ARBA" id="ARBA00023033"/>
    </source>
</evidence>
<dbReference type="GO" id="GO:0071949">
    <property type="term" value="F:FAD binding"/>
    <property type="evidence" value="ECO:0007669"/>
    <property type="project" value="InterPro"/>
</dbReference>
<proteinExistence type="predicted"/>
<keyword evidence="3" id="KW-0560">Oxidoreductase</keyword>
<evidence type="ECO:0000256" key="3">
    <source>
        <dbReference type="ARBA" id="ARBA00023002"/>
    </source>
</evidence>